<accession>A0A094IRJ8</accession>
<dbReference type="Pfam" id="PF01322">
    <property type="entry name" value="Cytochrom_C_2"/>
    <property type="match status" value="1"/>
</dbReference>
<comment type="PTM">
    <text evidence="7">Binds 1 heme group per subunit.</text>
</comment>
<feature type="binding site" description="covalent" evidence="7">
    <location>
        <position position="149"/>
    </location>
    <ligand>
        <name>heme c</name>
        <dbReference type="ChEBI" id="CHEBI:61717"/>
    </ligand>
</feature>
<dbReference type="SUPFAM" id="SSF47175">
    <property type="entry name" value="Cytochromes"/>
    <property type="match status" value="1"/>
</dbReference>
<dbReference type="Gene3D" id="1.20.120.10">
    <property type="entry name" value="Cytochrome c/b562"/>
    <property type="match status" value="1"/>
</dbReference>
<dbReference type="InterPro" id="IPR012127">
    <property type="entry name" value="Cyt_c_prime"/>
</dbReference>
<dbReference type="GO" id="GO:0020037">
    <property type="term" value="F:heme binding"/>
    <property type="evidence" value="ECO:0007669"/>
    <property type="project" value="InterPro"/>
</dbReference>
<dbReference type="PROSITE" id="PS51009">
    <property type="entry name" value="CYTCII"/>
    <property type="match status" value="1"/>
</dbReference>
<keyword evidence="1" id="KW-0813">Transport</keyword>
<evidence type="ECO:0000256" key="6">
    <source>
        <dbReference type="PIRSR" id="PIRSR000027-1"/>
    </source>
</evidence>
<dbReference type="GO" id="GO:0022900">
    <property type="term" value="P:electron transport chain"/>
    <property type="evidence" value="ECO:0007669"/>
    <property type="project" value="InterPro"/>
</dbReference>
<comment type="caution">
    <text evidence="9">The sequence shown here is derived from an EMBL/GenBank/DDBJ whole genome shotgun (WGS) entry which is preliminary data.</text>
</comment>
<dbReference type="RefSeq" id="WP_034776770.1">
    <property type="nucleotide sequence ID" value="NZ_JPER01000006.1"/>
</dbReference>
<feature type="binding site" description="covalent" evidence="7">
    <location>
        <position position="146"/>
    </location>
    <ligand>
        <name>heme c</name>
        <dbReference type="ChEBI" id="CHEBI:61717"/>
    </ligand>
</feature>
<evidence type="ECO:0000256" key="1">
    <source>
        <dbReference type="ARBA" id="ARBA00022448"/>
    </source>
</evidence>
<dbReference type="AlphaFoldDB" id="A0A094IRJ8"/>
<dbReference type="InterPro" id="IPR002321">
    <property type="entry name" value="Cyt_c_II"/>
</dbReference>
<organism evidence="9 10">
    <name type="scientific">Pseudidiomarina salinarum</name>
    <dbReference type="NCBI Taxonomy" id="435908"/>
    <lineage>
        <taxon>Bacteria</taxon>
        <taxon>Pseudomonadati</taxon>
        <taxon>Pseudomonadota</taxon>
        <taxon>Gammaproteobacteria</taxon>
        <taxon>Alteromonadales</taxon>
        <taxon>Idiomarinaceae</taxon>
        <taxon>Pseudidiomarina</taxon>
    </lineage>
</organism>
<dbReference type="GO" id="GO:0042597">
    <property type="term" value="C:periplasmic space"/>
    <property type="evidence" value="ECO:0007669"/>
    <property type="project" value="InterPro"/>
</dbReference>
<dbReference type="OrthoDB" id="5520910at2"/>
<dbReference type="InterPro" id="IPR010980">
    <property type="entry name" value="Cyt_c/b562"/>
</dbReference>
<dbReference type="GO" id="GO:0005506">
    <property type="term" value="F:iron ion binding"/>
    <property type="evidence" value="ECO:0007669"/>
    <property type="project" value="InterPro"/>
</dbReference>
<keyword evidence="2 7" id="KW-0349">Heme</keyword>
<evidence type="ECO:0000256" key="4">
    <source>
        <dbReference type="ARBA" id="ARBA00022982"/>
    </source>
</evidence>
<evidence type="ECO:0000313" key="10">
    <source>
        <dbReference type="Proteomes" id="UP000054363"/>
    </source>
</evidence>
<feature type="signal peptide" evidence="8">
    <location>
        <begin position="1"/>
        <end position="23"/>
    </location>
</feature>
<evidence type="ECO:0000256" key="7">
    <source>
        <dbReference type="PIRSR" id="PIRSR000027-2"/>
    </source>
</evidence>
<proteinExistence type="predicted"/>
<name>A0A094IRJ8_9GAMM</name>
<dbReference type="EMBL" id="JPER01000006">
    <property type="protein sequence ID" value="KFZ30305.1"/>
    <property type="molecule type" value="Genomic_DNA"/>
</dbReference>
<sequence>MKRLFTITITLVSVGLLSASVGAQTAFYDAEKAVTYRQNALNVMYHNFKTMGDMIKGDVPFESEIFAERANDFAAMTVIPWAGFQVDGAMPGNDTDALPEIWQNWDDFKQNFEKLQSDANNLKQLANAGASRAELGQAVKTTSENCKGCHDNYRAD</sequence>
<evidence type="ECO:0000313" key="9">
    <source>
        <dbReference type="EMBL" id="KFZ30305.1"/>
    </source>
</evidence>
<dbReference type="STRING" id="435908.IDSA_11185"/>
<reference evidence="9 10" key="1">
    <citation type="submission" date="2014-06" db="EMBL/GenBank/DDBJ databases">
        <title>The draft genome sequence of Idiomarina salinarum ISL-52.</title>
        <authorList>
            <person name="Du J."/>
            <person name="Shao Z."/>
        </authorList>
    </citation>
    <scope>NUCLEOTIDE SEQUENCE [LARGE SCALE GENOMIC DNA]</scope>
    <source>
        <strain evidence="9 10">ISL-52</strain>
    </source>
</reference>
<evidence type="ECO:0000256" key="5">
    <source>
        <dbReference type="ARBA" id="ARBA00023004"/>
    </source>
</evidence>
<keyword evidence="3 6" id="KW-0479">Metal-binding</keyword>
<keyword evidence="10" id="KW-1185">Reference proteome</keyword>
<keyword evidence="5 6" id="KW-0408">Iron</keyword>
<evidence type="ECO:0000256" key="3">
    <source>
        <dbReference type="ARBA" id="ARBA00022723"/>
    </source>
</evidence>
<feature type="chain" id="PRO_5001904580" description="Cytochrome C556" evidence="8">
    <location>
        <begin position="24"/>
        <end position="156"/>
    </location>
</feature>
<dbReference type="GO" id="GO:0009055">
    <property type="term" value="F:electron transfer activity"/>
    <property type="evidence" value="ECO:0007669"/>
    <property type="project" value="InterPro"/>
</dbReference>
<keyword evidence="8" id="KW-0732">Signal</keyword>
<feature type="binding site" description="axial binding residue" evidence="6">
    <location>
        <position position="150"/>
    </location>
    <ligand>
        <name>heme c</name>
        <dbReference type="ChEBI" id="CHEBI:61717"/>
    </ligand>
    <ligandPart>
        <name>Fe</name>
        <dbReference type="ChEBI" id="CHEBI:18248"/>
    </ligandPart>
</feature>
<dbReference type="Proteomes" id="UP000054363">
    <property type="component" value="Unassembled WGS sequence"/>
</dbReference>
<evidence type="ECO:0000256" key="2">
    <source>
        <dbReference type="ARBA" id="ARBA00022617"/>
    </source>
</evidence>
<keyword evidence="4" id="KW-0249">Electron transport</keyword>
<gene>
    <name evidence="9" type="ORF">IDSA_11185</name>
</gene>
<protein>
    <recommendedName>
        <fullName evidence="11">Cytochrome C556</fullName>
    </recommendedName>
</protein>
<evidence type="ECO:0008006" key="11">
    <source>
        <dbReference type="Google" id="ProtNLM"/>
    </source>
</evidence>
<evidence type="ECO:0000256" key="8">
    <source>
        <dbReference type="SAM" id="SignalP"/>
    </source>
</evidence>
<dbReference type="eggNOG" id="COG3909">
    <property type="taxonomic scope" value="Bacteria"/>
</dbReference>
<dbReference type="PIRSF" id="PIRSF000027">
    <property type="entry name" value="Cytc_c_prime"/>
    <property type="match status" value="1"/>
</dbReference>